<feature type="chain" id="PRO_5008787648" evidence="1">
    <location>
        <begin position="21"/>
        <end position="138"/>
    </location>
</feature>
<evidence type="ECO:0000313" key="4">
    <source>
        <dbReference type="Proteomes" id="UP000014760"/>
    </source>
</evidence>
<organism evidence="2">
    <name type="scientific">Capitella teleta</name>
    <name type="common">Polychaete worm</name>
    <dbReference type="NCBI Taxonomy" id="283909"/>
    <lineage>
        <taxon>Eukaryota</taxon>
        <taxon>Metazoa</taxon>
        <taxon>Spiralia</taxon>
        <taxon>Lophotrochozoa</taxon>
        <taxon>Annelida</taxon>
        <taxon>Polychaeta</taxon>
        <taxon>Sedentaria</taxon>
        <taxon>Scolecida</taxon>
        <taxon>Capitellidae</taxon>
        <taxon>Capitella</taxon>
    </lineage>
</organism>
<protein>
    <submittedName>
        <fullName evidence="2 3">Uncharacterized protein</fullName>
    </submittedName>
</protein>
<dbReference type="EnsemblMetazoa" id="CapteT204516">
    <property type="protein sequence ID" value="CapteP204516"/>
    <property type="gene ID" value="CapteG204516"/>
</dbReference>
<dbReference type="HOGENOM" id="CLU_1857191_0_0_1"/>
<keyword evidence="4" id="KW-1185">Reference proteome</keyword>
<dbReference type="EMBL" id="KB308011">
    <property type="protein sequence ID" value="ELT98361.1"/>
    <property type="molecule type" value="Genomic_DNA"/>
</dbReference>
<name>R7U3X0_CAPTE</name>
<dbReference type="Proteomes" id="UP000014760">
    <property type="component" value="Unassembled WGS sequence"/>
</dbReference>
<accession>R7U3X0</accession>
<feature type="signal peptide" evidence="1">
    <location>
        <begin position="1"/>
        <end position="20"/>
    </location>
</feature>
<reference evidence="4" key="1">
    <citation type="submission" date="2012-12" db="EMBL/GenBank/DDBJ databases">
        <authorList>
            <person name="Hellsten U."/>
            <person name="Grimwood J."/>
            <person name="Chapman J.A."/>
            <person name="Shapiro H."/>
            <person name="Aerts A."/>
            <person name="Otillar R.P."/>
            <person name="Terry A.Y."/>
            <person name="Boore J.L."/>
            <person name="Simakov O."/>
            <person name="Marletaz F."/>
            <person name="Cho S.-J."/>
            <person name="Edsinger-Gonzales E."/>
            <person name="Havlak P."/>
            <person name="Kuo D.-H."/>
            <person name="Larsson T."/>
            <person name="Lv J."/>
            <person name="Arendt D."/>
            <person name="Savage R."/>
            <person name="Osoegawa K."/>
            <person name="de Jong P."/>
            <person name="Lindberg D.R."/>
            <person name="Seaver E.C."/>
            <person name="Weisblat D.A."/>
            <person name="Putnam N.H."/>
            <person name="Grigoriev I.V."/>
            <person name="Rokhsar D.S."/>
        </authorList>
    </citation>
    <scope>NUCLEOTIDE SEQUENCE</scope>
    <source>
        <strain evidence="4">I ESC-2004</strain>
    </source>
</reference>
<reference evidence="3" key="3">
    <citation type="submission" date="2015-06" db="UniProtKB">
        <authorList>
            <consortium name="EnsemblMetazoa"/>
        </authorList>
    </citation>
    <scope>IDENTIFICATION</scope>
</reference>
<gene>
    <name evidence="2" type="ORF">CAPTEDRAFT_204516</name>
</gene>
<proteinExistence type="predicted"/>
<dbReference type="AlphaFoldDB" id="R7U3X0"/>
<dbReference type="EMBL" id="AMQN01010501">
    <property type="status" value="NOT_ANNOTATED_CDS"/>
    <property type="molecule type" value="Genomic_DNA"/>
</dbReference>
<evidence type="ECO:0000313" key="2">
    <source>
        <dbReference type="EMBL" id="ELT98361.1"/>
    </source>
</evidence>
<sequence length="138" mass="15244">METWTAVAVLALVSIALVQGDGGQPHAGYSHNAIHRPHGSKEDKSKHWKTMDLRAMLTKSMVTGNMQAMESMHPGRQVCLLFTAFLIGRGAYIALLSTWVQAQEQLDGVACLELMEQQWPMVASMSSQKNGFLMIDIK</sequence>
<keyword evidence="1" id="KW-0732">Signal</keyword>
<evidence type="ECO:0000313" key="3">
    <source>
        <dbReference type="EnsemblMetazoa" id="CapteP204516"/>
    </source>
</evidence>
<reference evidence="2 4" key="2">
    <citation type="journal article" date="2013" name="Nature">
        <title>Insights into bilaterian evolution from three spiralian genomes.</title>
        <authorList>
            <person name="Simakov O."/>
            <person name="Marletaz F."/>
            <person name="Cho S.J."/>
            <person name="Edsinger-Gonzales E."/>
            <person name="Havlak P."/>
            <person name="Hellsten U."/>
            <person name="Kuo D.H."/>
            <person name="Larsson T."/>
            <person name="Lv J."/>
            <person name="Arendt D."/>
            <person name="Savage R."/>
            <person name="Osoegawa K."/>
            <person name="de Jong P."/>
            <person name="Grimwood J."/>
            <person name="Chapman J.A."/>
            <person name="Shapiro H."/>
            <person name="Aerts A."/>
            <person name="Otillar R.P."/>
            <person name="Terry A.Y."/>
            <person name="Boore J.L."/>
            <person name="Grigoriev I.V."/>
            <person name="Lindberg D.R."/>
            <person name="Seaver E.C."/>
            <person name="Weisblat D.A."/>
            <person name="Putnam N.H."/>
            <person name="Rokhsar D.S."/>
        </authorList>
    </citation>
    <scope>NUCLEOTIDE SEQUENCE</scope>
    <source>
        <strain evidence="2 4">I ESC-2004</strain>
    </source>
</reference>
<evidence type="ECO:0000256" key="1">
    <source>
        <dbReference type="SAM" id="SignalP"/>
    </source>
</evidence>